<sequence length="159" mass="18023">MPISNLGTLHLTAAQKTSIDNALNDIETILTTVAPNFSKEERVKYGSVNEERKLFVNKIRDYRQTSPNLSSPDVNWVEYEDDFQDRAFADTREQRIAIVLRMLTDFKIAHDYDNFQAGLDDYKYSQYKETTGAVGFTEKVADLKQFFPNTGGGATPPTV</sequence>
<organism evidence="1 3">
    <name type="scientific">Rotaria socialis</name>
    <dbReference type="NCBI Taxonomy" id="392032"/>
    <lineage>
        <taxon>Eukaryota</taxon>
        <taxon>Metazoa</taxon>
        <taxon>Spiralia</taxon>
        <taxon>Gnathifera</taxon>
        <taxon>Rotifera</taxon>
        <taxon>Eurotatoria</taxon>
        <taxon>Bdelloidea</taxon>
        <taxon>Philodinida</taxon>
        <taxon>Philodinidae</taxon>
        <taxon>Rotaria</taxon>
    </lineage>
</organism>
<proteinExistence type="predicted"/>
<dbReference type="EMBL" id="CAJNYD010001434">
    <property type="protein sequence ID" value="CAF3337570.1"/>
    <property type="molecule type" value="Genomic_DNA"/>
</dbReference>
<dbReference type="Proteomes" id="UP000663833">
    <property type="component" value="Unassembled WGS sequence"/>
</dbReference>
<evidence type="ECO:0000313" key="1">
    <source>
        <dbReference type="EMBL" id="CAF3337570.1"/>
    </source>
</evidence>
<comment type="caution">
    <text evidence="1">The sequence shown here is derived from an EMBL/GenBank/DDBJ whole genome shotgun (WGS) entry which is preliminary data.</text>
</comment>
<dbReference type="Proteomes" id="UP000663851">
    <property type="component" value="Unassembled WGS sequence"/>
</dbReference>
<name>A0A817V4B3_9BILA</name>
<evidence type="ECO:0000313" key="2">
    <source>
        <dbReference type="EMBL" id="CAF4439414.1"/>
    </source>
</evidence>
<evidence type="ECO:0000313" key="3">
    <source>
        <dbReference type="Proteomes" id="UP000663833"/>
    </source>
</evidence>
<dbReference type="EMBL" id="CAJOBO010002236">
    <property type="protein sequence ID" value="CAF4439414.1"/>
    <property type="molecule type" value="Genomic_DNA"/>
</dbReference>
<reference evidence="1" key="1">
    <citation type="submission" date="2021-02" db="EMBL/GenBank/DDBJ databases">
        <authorList>
            <person name="Nowell W R."/>
        </authorList>
    </citation>
    <scope>NUCLEOTIDE SEQUENCE</scope>
</reference>
<protein>
    <submittedName>
        <fullName evidence="1">Uncharacterized protein</fullName>
    </submittedName>
</protein>
<gene>
    <name evidence="2" type="ORF">HFQ381_LOCUS23001</name>
    <name evidence="1" type="ORF">LUA448_LOCUS11828</name>
</gene>
<accession>A0A817V4B3</accession>
<dbReference type="AlphaFoldDB" id="A0A817V4B3"/>